<dbReference type="CDD" id="cd00130">
    <property type="entry name" value="PAS"/>
    <property type="match status" value="1"/>
</dbReference>
<feature type="domain" description="PAS" evidence="9">
    <location>
        <begin position="1229"/>
        <end position="1292"/>
    </location>
</feature>
<feature type="transmembrane region" description="Helical" evidence="8">
    <location>
        <begin position="184"/>
        <end position="205"/>
    </location>
</feature>
<keyword evidence="5 8" id="KW-0472">Membrane</keyword>
<dbReference type="InterPro" id="IPR050401">
    <property type="entry name" value="Cyclic_nucleotide_synthase"/>
</dbReference>
<protein>
    <recommendedName>
        <fullName evidence="13">Adenylate and Guanylate cyclase catalytic domain containing protein</fullName>
    </recommendedName>
</protein>
<organism evidence="11 12">
    <name type="scientific">Tritrichomonas musculus</name>
    <dbReference type="NCBI Taxonomy" id="1915356"/>
    <lineage>
        <taxon>Eukaryota</taxon>
        <taxon>Metamonada</taxon>
        <taxon>Parabasalia</taxon>
        <taxon>Tritrichomonadida</taxon>
        <taxon>Tritrichomonadidae</taxon>
        <taxon>Tritrichomonas</taxon>
    </lineage>
</organism>
<feature type="transmembrane region" description="Helical" evidence="8">
    <location>
        <begin position="1159"/>
        <end position="1181"/>
    </location>
</feature>
<dbReference type="Gene3D" id="3.30.70.1230">
    <property type="entry name" value="Nucleotide cyclase"/>
    <property type="match status" value="1"/>
</dbReference>
<dbReference type="SUPFAM" id="SSF55073">
    <property type="entry name" value="Nucleotide cyclase"/>
    <property type="match status" value="1"/>
</dbReference>
<evidence type="ECO:0008006" key="13">
    <source>
        <dbReference type="Google" id="ProtNLM"/>
    </source>
</evidence>
<dbReference type="Gene3D" id="3.30.450.20">
    <property type="entry name" value="PAS domain"/>
    <property type="match status" value="1"/>
</dbReference>
<dbReference type="EMBL" id="JAPFFF010000027">
    <property type="protein sequence ID" value="KAK8848277.1"/>
    <property type="molecule type" value="Genomic_DNA"/>
</dbReference>
<keyword evidence="6" id="KW-0456">Lyase</keyword>
<sequence>MQKFELEGSQVSRQSHSQSISMTMNGSDASSRTFNSLFPLFDQITKSTKIPKIISWIIAIFFYYQIIFSSTWPYTDFYRKANMENSGPIIEKETLIFWFLHHDMSFSNTQQSIIISLVIFLVCAFWFLFMGIFYHFRRRYITWTLYPTRIIFEIVCPVFLHPSAAAAGSALMNLIDDYKNELSWLFFILGLIIYICFMIFFYIGYSLICNSTILVTNVYTTFEPFYMILLFATSSLMVLLSFLFYTFDKWVLNILQIIHFAIFIYILLNLFNLHFHLLQGSMLAFGALTTSLVLDVMMFILNFFTKVTPLVPIICSLVLFIVFAIAGHFVFKTYYKKMAKKLKYADDDDEETMTNEAQENFFKSLQIDKKKNRALMFLRVGIASMSKPFIDWSLIRYIISHYQDDVNILCSILQVLSFFPSQQQMLNSVFMVILKKKNLKFSQRFVIFQAHRVKVMRQSSIPLEANERIIQLRINSHDCEYAINSFWGAKVAPSIGLFETISKITDKTDGLWQEGIRDYPNNSKFSEDYCRFLTECKTDFKGAIIQKHRIEMIENGHNFSSDHAFRHFIQNYPSYLKKKVLDTHGNLIKHNNKGGNASVNSSSSQSKQTASSASISSIDFEIEMVHAKSLFAQSKLRMALFNALKNSRLSLSKVMIVTAIISLIAAVAGFVSMNEIIKQKLHKRSLDSSNSDTIADAFFNMNIVVLHHLFGFSRATDRYSIPSLRKLVVLTNDDEHNNIPTFAYVQFYGTIRESSYPYFQRSEEAFQKFLDLLSEQSSDGLNVYHMANMMFSQYVPSVACRNLTQSNIFTRSMKDSFSDIYYDILRLTEKNGSQLYETDAFCEIPQNLLMLADPFMELFGSLLNEQYSSYTKFKDDVKLIQIIVPIVVFCVQFFPFLIVGILFSRKMKKFAHLLISLDSNTKEGCRQPILLNSDHSSDTNQSDHIEIGHRWIFLLIFHALLSICSFLLLFFLIYMSSQTNEIFQKINGWQYLGTRRYILSTEVTHFIFEGVFNYNGSLSPYITKLQITGKLSTMIPEMRQSNTNLLRGSEYFESSVGFDQEFDDLNTKELCSLTEQGPDSNHDLYRCASATQTLNVFADMVFTALFNMGKYNGEISDILLINLLHLANSHLFDRLADSNSRLVHLIEINYNKFCQEASIFLAIGIIVGVFLLLFQIFASYYSNKLYHVGLSLVRRIPPTLFVADKALLNFVLNKRSTSVSNVTCTSQSVILNANDGMVGVNNEGTIEMINPALTTILGYTPDQLLGQPVTEIFQSESGEKVSQQMVAMLNGEISLINEDHFICLADNGNEVPCHVYIIGLKGKMTRLDSYAFLIQDESSLVEQQTIAEKAKAQSEALLFQILPRSIVTKLNRGEHDISFTVPSASIIFTDIVRFSEYSVNLSPADVMGNLSQIFSSFDEAVKNYPLITKIKLIGDIYMAAAGLFITEADAIPPNQHAEQTIRFGLDCLQSIEENNIKLDSSLQLRIGVNSGGPLLAGVLGSDKPVFDIIGDPINVAARLQTTDLPGRIQIPQSTYDLIANMGFLVEQRGEVFLKGKGKSMAYFVNPVSAAFTSMTDDHANMN</sequence>
<dbReference type="InterPro" id="IPR001054">
    <property type="entry name" value="A/G_cyclase"/>
</dbReference>
<comment type="caution">
    <text evidence="11">The sequence shown here is derived from an EMBL/GenBank/DDBJ whole genome shotgun (WGS) entry which is preliminary data.</text>
</comment>
<feature type="transmembrane region" description="Helical" evidence="8">
    <location>
        <begin position="654"/>
        <end position="677"/>
    </location>
</feature>
<feature type="transmembrane region" description="Helical" evidence="8">
    <location>
        <begin position="882"/>
        <end position="903"/>
    </location>
</feature>
<dbReference type="InterPro" id="IPR029787">
    <property type="entry name" value="Nucleotide_cyclase"/>
</dbReference>
<keyword evidence="3" id="KW-0547">Nucleotide-binding</keyword>
<evidence type="ECO:0000256" key="3">
    <source>
        <dbReference type="ARBA" id="ARBA00022741"/>
    </source>
</evidence>
<feature type="transmembrane region" description="Helical" evidence="8">
    <location>
        <begin position="697"/>
        <end position="716"/>
    </location>
</feature>
<evidence type="ECO:0000313" key="12">
    <source>
        <dbReference type="Proteomes" id="UP001470230"/>
    </source>
</evidence>
<evidence type="ECO:0000256" key="2">
    <source>
        <dbReference type="ARBA" id="ARBA00022692"/>
    </source>
</evidence>
<evidence type="ECO:0000313" key="11">
    <source>
        <dbReference type="EMBL" id="KAK8848277.1"/>
    </source>
</evidence>
<feature type="transmembrane region" description="Helical" evidence="8">
    <location>
        <begin position="148"/>
        <end position="172"/>
    </location>
</feature>
<dbReference type="NCBIfam" id="TIGR00229">
    <property type="entry name" value="sensory_box"/>
    <property type="match status" value="1"/>
</dbReference>
<dbReference type="Pfam" id="PF00211">
    <property type="entry name" value="Guanylate_cyc"/>
    <property type="match status" value="1"/>
</dbReference>
<feature type="transmembrane region" description="Helical" evidence="8">
    <location>
        <begin position="250"/>
        <end position="271"/>
    </location>
</feature>
<evidence type="ECO:0000256" key="1">
    <source>
        <dbReference type="ARBA" id="ARBA00004370"/>
    </source>
</evidence>
<feature type="transmembrane region" description="Helical" evidence="8">
    <location>
        <begin position="225"/>
        <end position="244"/>
    </location>
</feature>
<dbReference type="SMART" id="SM00091">
    <property type="entry name" value="PAS"/>
    <property type="match status" value="1"/>
</dbReference>
<dbReference type="Pfam" id="PF13426">
    <property type="entry name" value="PAS_9"/>
    <property type="match status" value="1"/>
</dbReference>
<feature type="transmembrane region" description="Helical" evidence="8">
    <location>
        <begin position="951"/>
        <end position="975"/>
    </location>
</feature>
<reference evidence="11 12" key="1">
    <citation type="submission" date="2024-04" db="EMBL/GenBank/DDBJ databases">
        <title>Tritrichomonas musculus Genome.</title>
        <authorList>
            <person name="Alves-Ferreira E."/>
            <person name="Grigg M."/>
            <person name="Lorenzi H."/>
            <person name="Galac M."/>
        </authorList>
    </citation>
    <scope>NUCLEOTIDE SEQUENCE [LARGE SCALE GENOMIC DNA]</scope>
    <source>
        <strain evidence="11 12">EAF2021</strain>
    </source>
</reference>
<keyword evidence="4 8" id="KW-1133">Transmembrane helix</keyword>
<gene>
    <name evidence="11" type="ORF">M9Y10_019335</name>
</gene>
<dbReference type="PANTHER" id="PTHR11920">
    <property type="entry name" value="GUANYLYL CYCLASE"/>
    <property type="match status" value="1"/>
</dbReference>
<dbReference type="InterPro" id="IPR000014">
    <property type="entry name" value="PAS"/>
</dbReference>
<keyword evidence="12" id="KW-1185">Reference proteome</keyword>
<evidence type="ECO:0000256" key="7">
    <source>
        <dbReference type="SAM" id="MobiDB-lite"/>
    </source>
</evidence>
<feature type="transmembrane region" description="Helical" evidence="8">
    <location>
        <begin position="53"/>
        <end position="74"/>
    </location>
</feature>
<dbReference type="SUPFAM" id="SSF55785">
    <property type="entry name" value="PYP-like sensor domain (PAS domain)"/>
    <property type="match status" value="1"/>
</dbReference>
<dbReference type="Proteomes" id="UP001470230">
    <property type="component" value="Unassembled WGS sequence"/>
</dbReference>
<evidence type="ECO:0000259" key="10">
    <source>
        <dbReference type="PROSITE" id="PS50125"/>
    </source>
</evidence>
<dbReference type="CDD" id="cd07302">
    <property type="entry name" value="CHD"/>
    <property type="match status" value="1"/>
</dbReference>
<evidence type="ECO:0000256" key="8">
    <source>
        <dbReference type="SAM" id="Phobius"/>
    </source>
</evidence>
<dbReference type="PROSITE" id="PS50125">
    <property type="entry name" value="GUANYLATE_CYCLASE_2"/>
    <property type="match status" value="1"/>
</dbReference>
<name>A0ABR2HJ56_9EUKA</name>
<evidence type="ECO:0000256" key="6">
    <source>
        <dbReference type="ARBA" id="ARBA00023239"/>
    </source>
</evidence>
<evidence type="ECO:0000256" key="4">
    <source>
        <dbReference type="ARBA" id="ARBA00022989"/>
    </source>
</evidence>
<accession>A0ABR2HJ56</accession>
<keyword evidence="2 8" id="KW-0812">Transmembrane</keyword>
<feature type="domain" description="Guanylate cyclase" evidence="10">
    <location>
        <begin position="1385"/>
        <end position="1520"/>
    </location>
</feature>
<feature type="transmembrane region" description="Helical" evidence="8">
    <location>
        <begin position="283"/>
        <end position="304"/>
    </location>
</feature>
<evidence type="ECO:0000259" key="9">
    <source>
        <dbReference type="PROSITE" id="PS50112"/>
    </source>
</evidence>
<feature type="transmembrane region" description="Helical" evidence="8">
    <location>
        <begin position="113"/>
        <end position="136"/>
    </location>
</feature>
<dbReference type="PROSITE" id="PS50112">
    <property type="entry name" value="PAS"/>
    <property type="match status" value="1"/>
</dbReference>
<evidence type="ECO:0000256" key="5">
    <source>
        <dbReference type="ARBA" id="ARBA00023136"/>
    </source>
</evidence>
<feature type="transmembrane region" description="Helical" evidence="8">
    <location>
        <begin position="310"/>
        <end position="331"/>
    </location>
</feature>
<dbReference type="SMART" id="SM00044">
    <property type="entry name" value="CYCc"/>
    <property type="match status" value="1"/>
</dbReference>
<dbReference type="PANTHER" id="PTHR11920:SF335">
    <property type="entry name" value="GUANYLATE CYCLASE"/>
    <property type="match status" value="1"/>
</dbReference>
<comment type="subcellular location">
    <subcellularLocation>
        <location evidence="1">Membrane</location>
    </subcellularLocation>
</comment>
<dbReference type="InterPro" id="IPR035965">
    <property type="entry name" value="PAS-like_dom_sf"/>
</dbReference>
<feature type="region of interest" description="Disordered" evidence="7">
    <location>
        <begin position="1"/>
        <end position="29"/>
    </location>
</feature>
<proteinExistence type="predicted"/>
<feature type="compositionally biased region" description="Polar residues" evidence="7">
    <location>
        <begin position="9"/>
        <end position="29"/>
    </location>
</feature>